<reference evidence="2" key="1">
    <citation type="submission" date="2025-08" db="UniProtKB">
        <authorList>
            <consortium name="RefSeq"/>
        </authorList>
    </citation>
    <scope>IDENTIFICATION</scope>
    <source>
        <tissue evidence="2">Ear skin</tissue>
    </source>
</reference>
<gene>
    <name evidence="2" type="primary">LOC102513453</name>
</gene>
<organism evidence="1 2">
    <name type="scientific">Camelus ferus</name>
    <name type="common">Wild bactrian camel</name>
    <name type="synonym">Camelus bactrianus ferus</name>
    <dbReference type="NCBI Taxonomy" id="419612"/>
    <lineage>
        <taxon>Eukaryota</taxon>
        <taxon>Metazoa</taxon>
        <taxon>Chordata</taxon>
        <taxon>Craniata</taxon>
        <taxon>Vertebrata</taxon>
        <taxon>Euteleostomi</taxon>
        <taxon>Mammalia</taxon>
        <taxon>Eutheria</taxon>
        <taxon>Laurasiatheria</taxon>
        <taxon>Artiodactyla</taxon>
        <taxon>Tylopoda</taxon>
        <taxon>Camelidae</taxon>
        <taxon>Camelus</taxon>
    </lineage>
</organism>
<evidence type="ECO:0000313" key="1">
    <source>
        <dbReference type="Proteomes" id="UP000694856"/>
    </source>
</evidence>
<sequence length="191" mass="21483">MWVETTAQASHLQMTTYVMLCPHACYHDFLAGFRFLSRDYGELDSGCDQTRFWSPGERLGDHSVFNNGLDLGVLQDSRFLPGGHGEPRNDVKGHGLHPGFEVDLMEFCQVFRQKMAVSVSAALPFDFCLYPGILGRDGGVCNNTNGHRILQIPSREIMASPSTLVSMGMKEKWNTFFVLAIYLVNRIFNIQ</sequence>
<proteinExistence type="predicted"/>
<dbReference type="GeneID" id="102513453"/>
<dbReference type="KEGG" id="cfr:102513453"/>
<dbReference type="Proteomes" id="UP000694856">
    <property type="component" value="Chromosome X"/>
</dbReference>
<evidence type="ECO:0000313" key="2">
    <source>
        <dbReference type="RefSeq" id="XP_032330870.1"/>
    </source>
</evidence>
<dbReference type="RefSeq" id="XP_032330870.1">
    <property type="nucleotide sequence ID" value="XM_032474979.1"/>
</dbReference>
<name>A0A8B8SM01_CAMFR</name>
<accession>A0A8B8SM01</accession>
<dbReference type="AlphaFoldDB" id="A0A8B8SM01"/>
<protein>
    <submittedName>
        <fullName evidence="2">Uncharacterized protein LOC102513453</fullName>
    </submittedName>
</protein>
<keyword evidence="1" id="KW-1185">Reference proteome</keyword>